<evidence type="ECO:0000313" key="3">
    <source>
        <dbReference type="Proteomes" id="UP000789396"/>
    </source>
</evidence>
<organism evidence="2 3">
    <name type="scientific">Racocetra fulgida</name>
    <dbReference type="NCBI Taxonomy" id="60492"/>
    <lineage>
        <taxon>Eukaryota</taxon>
        <taxon>Fungi</taxon>
        <taxon>Fungi incertae sedis</taxon>
        <taxon>Mucoromycota</taxon>
        <taxon>Glomeromycotina</taxon>
        <taxon>Glomeromycetes</taxon>
        <taxon>Diversisporales</taxon>
        <taxon>Gigasporaceae</taxon>
        <taxon>Racocetra</taxon>
    </lineage>
</organism>
<feature type="compositionally biased region" description="Basic and acidic residues" evidence="1">
    <location>
        <begin position="1"/>
        <end position="42"/>
    </location>
</feature>
<feature type="non-terminal residue" evidence="2">
    <location>
        <position position="311"/>
    </location>
</feature>
<name>A0A9N8WD93_9GLOM</name>
<comment type="caution">
    <text evidence="2">The sequence shown here is derived from an EMBL/GenBank/DDBJ whole genome shotgun (WGS) entry which is preliminary data.</text>
</comment>
<sequence>KENADSNKLLLNRERDRMRHQEKRKLETAEERSQRLAKAREYARKKRKHILEPSEQENNQMVTETEAQPENPFVQQLSDDDRKRLNKFRTEMNNCAHRLCPTCKERFPSITLVMGECRCCYSEKGEIKKFSAENNMDPGDVPEELKDDDFQNNEDEILDVEGGQLINDNEDVITQEPLQFRNILMRLRDGESTIEDWKILSTRFKGPIARIHAVHTGGKEASKADSDVTKGLESQILLAKGAHVMLRTNLCVEAGLVNGVIGTVHDILFEENRGPPFLPIAVFIEFSAYNGPAIVSTEGKRIILIPPIRRS</sequence>
<protein>
    <submittedName>
        <fullName evidence="2">1429_t:CDS:1</fullName>
    </submittedName>
</protein>
<reference evidence="2" key="1">
    <citation type="submission" date="2021-06" db="EMBL/GenBank/DDBJ databases">
        <authorList>
            <person name="Kallberg Y."/>
            <person name="Tangrot J."/>
            <person name="Rosling A."/>
        </authorList>
    </citation>
    <scope>NUCLEOTIDE SEQUENCE</scope>
    <source>
        <strain evidence="2">IN212</strain>
    </source>
</reference>
<proteinExistence type="predicted"/>
<feature type="compositionally biased region" description="Polar residues" evidence="1">
    <location>
        <begin position="56"/>
        <end position="67"/>
    </location>
</feature>
<dbReference type="Proteomes" id="UP000789396">
    <property type="component" value="Unassembled WGS sequence"/>
</dbReference>
<evidence type="ECO:0000313" key="2">
    <source>
        <dbReference type="EMBL" id="CAG8479437.1"/>
    </source>
</evidence>
<dbReference type="AlphaFoldDB" id="A0A9N8WD93"/>
<dbReference type="OrthoDB" id="2394337at2759"/>
<dbReference type="EMBL" id="CAJVPZ010000906">
    <property type="protein sequence ID" value="CAG8479437.1"/>
    <property type="molecule type" value="Genomic_DNA"/>
</dbReference>
<accession>A0A9N8WD93</accession>
<gene>
    <name evidence="2" type="ORF">RFULGI_LOCUS1473</name>
</gene>
<evidence type="ECO:0000256" key="1">
    <source>
        <dbReference type="SAM" id="MobiDB-lite"/>
    </source>
</evidence>
<feature type="region of interest" description="Disordered" evidence="1">
    <location>
        <begin position="1"/>
        <end position="67"/>
    </location>
</feature>
<keyword evidence="3" id="KW-1185">Reference proteome</keyword>